<dbReference type="KEGG" id="agi:FSB73_21090"/>
<dbReference type="Pfam" id="PF13472">
    <property type="entry name" value="Lipase_GDSL_2"/>
    <property type="match status" value="1"/>
</dbReference>
<dbReference type="EMBL" id="CP042434">
    <property type="protein sequence ID" value="QEC73791.1"/>
    <property type="molecule type" value="Genomic_DNA"/>
</dbReference>
<feature type="domain" description="SGNH hydrolase-type esterase" evidence="1">
    <location>
        <begin position="48"/>
        <end position="239"/>
    </location>
</feature>
<dbReference type="GO" id="GO:0004622">
    <property type="term" value="F:phosphatidylcholine lysophospholipase activity"/>
    <property type="evidence" value="ECO:0007669"/>
    <property type="project" value="TreeGrafter"/>
</dbReference>
<keyword evidence="2" id="KW-0378">Hydrolase</keyword>
<dbReference type="RefSeq" id="WP_146786869.1">
    <property type="nucleotide sequence ID" value="NZ_CP042434.1"/>
</dbReference>
<name>A0A5B8VRR5_9BACT</name>
<proteinExistence type="predicted"/>
<gene>
    <name evidence="2" type="ORF">FSB73_21090</name>
</gene>
<evidence type="ECO:0000259" key="1">
    <source>
        <dbReference type="Pfam" id="PF13472"/>
    </source>
</evidence>
<evidence type="ECO:0000313" key="2">
    <source>
        <dbReference type="EMBL" id="QEC73791.1"/>
    </source>
</evidence>
<organism evidence="2 3">
    <name type="scientific">Arachidicoccus ginsenosidivorans</name>
    <dbReference type="NCBI Taxonomy" id="496057"/>
    <lineage>
        <taxon>Bacteria</taxon>
        <taxon>Pseudomonadati</taxon>
        <taxon>Bacteroidota</taxon>
        <taxon>Chitinophagia</taxon>
        <taxon>Chitinophagales</taxon>
        <taxon>Chitinophagaceae</taxon>
        <taxon>Arachidicoccus</taxon>
    </lineage>
</organism>
<accession>A0A5B8VRR5</accession>
<evidence type="ECO:0000313" key="3">
    <source>
        <dbReference type="Proteomes" id="UP000321291"/>
    </source>
</evidence>
<dbReference type="SUPFAM" id="SSF52266">
    <property type="entry name" value="SGNH hydrolase"/>
    <property type="match status" value="1"/>
</dbReference>
<reference evidence="2 3" key="1">
    <citation type="journal article" date="2017" name="Int. J. Syst. Evol. Microbiol.">
        <title>Arachidicoccus ginsenosidivorans sp. nov., with ginsenoside-converting activity isolated from ginseng cultivating soil.</title>
        <authorList>
            <person name="Siddiqi M.Z."/>
            <person name="Aslam Z."/>
            <person name="Im W.T."/>
        </authorList>
    </citation>
    <scope>NUCLEOTIDE SEQUENCE [LARGE SCALE GENOMIC DNA]</scope>
    <source>
        <strain evidence="2 3">Gsoil 809</strain>
    </source>
</reference>
<keyword evidence="3" id="KW-1185">Reference proteome</keyword>
<dbReference type="PANTHER" id="PTHR30383:SF5">
    <property type="entry name" value="SGNH HYDROLASE-TYPE ESTERASE DOMAIN-CONTAINING PROTEIN"/>
    <property type="match status" value="1"/>
</dbReference>
<dbReference type="PANTHER" id="PTHR30383">
    <property type="entry name" value="THIOESTERASE 1/PROTEASE 1/LYSOPHOSPHOLIPASE L1"/>
    <property type="match status" value="1"/>
</dbReference>
<dbReference type="AlphaFoldDB" id="A0A5B8VRR5"/>
<dbReference type="OrthoDB" id="9794725at2"/>
<dbReference type="InterPro" id="IPR013830">
    <property type="entry name" value="SGNH_hydro"/>
</dbReference>
<protein>
    <submittedName>
        <fullName evidence="2">SGNH/GDSL hydrolase family protein</fullName>
    </submittedName>
</protein>
<dbReference type="CDD" id="cd01834">
    <property type="entry name" value="SGNH_hydrolase_like_2"/>
    <property type="match status" value="1"/>
</dbReference>
<dbReference type="Proteomes" id="UP000321291">
    <property type="component" value="Chromosome"/>
</dbReference>
<dbReference type="Gene3D" id="3.40.50.1110">
    <property type="entry name" value="SGNH hydrolase"/>
    <property type="match status" value="1"/>
</dbReference>
<dbReference type="InterPro" id="IPR051532">
    <property type="entry name" value="Ester_Hydrolysis_Enzymes"/>
</dbReference>
<sequence>MSRRREFIKQLSFGGLGISLASLHSFTSIKGLVPGPNSGKSLRILFQGDSITDGGRWQNSHDWNHLVGQSYPYLISAKIGYDYPARDLQFFNRGISGNTVRDLKARWQKDCLDIKPDVLSILVGINDISKIIHAQPDPSSIESYEKDYREILDQARKANPDLVLVLMDPFVFNLGSTVADFEKYHESLTAYQKVVKRLAVAFKAIHIPLGEKFKQAEKFTSPSHWSWDGIHPMPAGHELIARGWIKAVSKVIGIY</sequence>
<dbReference type="InterPro" id="IPR036514">
    <property type="entry name" value="SGNH_hydro_sf"/>
</dbReference>